<gene>
    <name evidence="10" type="ORF">HNP52_003156</name>
</gene>
<evidence type="ECO:0000313" key="10">
    <source>
        <dbReference type="EMBL" id="MBB4840064.1"/>
    </source>
</evidence>
<dbReference type="PROSITE" id="PS50109">
    <property type="entry name" value="HIS_KIN"/>
    <property type="match status" value="1"/>
</dbReference>
<dbReference type="InterPro" id="IPR035965">
    <property type="entry name" value="PAS-like_dom_sf"/>
</dbReference>
<dbReference type="PANTHER" id="PTHR43065:SF46">
    <property type="entry name" value="C4-DICARBOXYLATE TRANSPORT SENSOR PROTEIN DCTB"/>
    <property type="match status" value="1"/>
</dbReference>
<comment type="catalytic activity">
    <reaction evidence="1">
        <text>ATP + protein L-histidine = ADP + protein N-phospho-L-histidine.</text>
        <dbReference type="EC" id="2.7.13.3"/>
    </reaction>
</comment>
<evidence type="ECO:0000256" key="2">
    <source>
        <dbReference type="ARBA" id="ARBA00012438"/>
    </source>
</evidence>
<organism evidence="10 11">
    <name type="scientific">Sphingomonas kyeonggiensis</name>
    <dbReference type="NCBI Taxonomy" id="1268553"/>
    <lineage>
        <taxon>Bacteria</taxon>
        <taxon>Pseudomonadati</taxon>
        <taxon>Pseudomonadota</taxon>
        <taxon>Alphaproteobacteria</taxon>
        <taxon>Sphingomonadales</taxon>
        <taxon>Sphingomonadaceae</taxon>
        <taxon>Sphingomonas</taxon>
    </lineage>
</organism>
<keyword evidence="8" id="KW-0812">Transmembrane</keyword>
<feature type="transmembrane region" description="Helical" evidence="8">
    <location>
        <begin position="34"/>
        <end position="56"/>
    </location>
</feature>
<name>A0A7W7NTT0_9SPHN</name>
<dbReference type="GO" id="GO:0004673">
    <property type="term" value="F:protein histidine kinase activity"/>
    <property type="evidence" value="ECO:0007669"/>
    <property type="project" value="UniProtKB-EC"/>
</dbReference>
<dbReference type="GO" id="GO:0005524">
    <property type="term" value="F:ATP binding"/>
    <property type="evidence" value="ECO:0007669"/>
    <property type="project" value="UniProtKB-KW"/>
</dbReference>
<dbReference type="InterPro" id="IPR004358">
    <property type="entry name" value="Sig_transdc_His_kin-like_C"/>
</dbReference>
<evidence type="ECO:0000256" key="5">
    <source>
        <dbReference type="ARBA" id="ARBA00022777"/>
    </source>
</evidence>
<comment type="caution">
    <text evidence="10">The sequence shown here is derived from an EMBL/GenBank/DDBJ whole genome shotgun (WGS) entry which is preliminary data.</text>
</comment>
<sequence>MGFDRRFTLGLIAWIAALAAAVTAAVLSFLTPGLGAARIVALLLVAGALWGMWRLVSRTNVALARFVEALRFDDTSARFGGTHGGGFEALGTALDGAMDRLRERQMASAAEMRFLEALVDDMPVALLTIDGEGHVDPANKAARRLFRGAPGTRAEDYAVYGATLAKRLAGGDAAEEILLLAIEGRTQRVLVRSGTLERLGRSIRAVTVQPIQGTLDAVEMAAQTDLVRVLTHEILNSLTPVTSLAATAADLLDDPELAGNPRIGDARAAVSTLARRAHGLGHFIEAYRAVAHTPELQRQTFAAQPWAEELGRIFAAREPEVPLTIEVTPARLALEADPDLLAQVLINLLQNAAQAMAGQDRPPRLALRMFAEHDALVIEVEDNGPGVPEGLRQDVFLPFFTTRATGTGVGLNLARQIVVAHGGSIDVGDAAGGGAVFRILI</sequence>
<keyword evidence="6" id="KW-0067">ATP-binding</keyword>
<dbReference type="EMBL" id="JACHLN010000003">
    <property type="protein sequence ID" value="MBB4840064.1"/>
    <property type="molecule type" value="Genomic_DNA"/>
</dbReference>
<dbReference type="SMART" id="SM00387">
    <property type="entry name" value="HATPase_c"/>
    <property type="match status" value="1"/>
</dbReference>
<dbReference type="EC" id="2.7.13.3" evidence="2"/>
<evidence type="ECO:0000256" key="1">
    <source>
        <dbReference type="ARBA" id="ARBA00000085"/>
    </source>
</evidence>
<protein>
    <recommendedName>
        <fullName evidence="2">histidine kinase</fullName>
        <ecNumber evidence="2">2.7.13.3</ecNumber>
    </recommendedName>
</protein>
<evidence type="ECO:0000256" key="7">
    <source>
        <dbReference type="ARBA" id="ARBA00023012"/>
    </source>
</evidence>
<proteinExistence type="predicted"/>
<evidence type="ECO:0000256" key="4">
    <source>
        <dbReference type="ARBA" id="ARBA00022741"/>
    </source>
</evidence>
<keyword evidence="3" id="KW-0808">Transferase</keyword>
<dbReference type="PRINTS" id="PR00344">
    <property type="entry name" value="BCTRLSENSOR"/>
</dbReference>
<dbReference type="RefSeq" id="WP_184168571.1">
    <property type="nucleotide sequence ID" value="NZ_JACHLN010000003.1"/>
</dbReference>
<evidence type="ECO:0000256" key="3">
    <source>
        <dbReference type="ARBA" id="ARBA00022679"/>
    </source>
</evidence>
<keyword evidence="8" id="KW-1133">Transmembrane helix</keyword>
<dbReference type="InterPro" id="IPR036890">
    <property type="entry name" value="HATPase_C_sf"/>
</dbReference>
<dbReference type="AlphaFoldDB" id="A0A7W7NTT0"/>
<dbReference type="GO" id="GO:0000160">
    <property type="term" value="P:phosphorelay signal transduction system"/>
    <property type="evidence" value="ECO:0007669"/>
    <property type="project" value="UniProtKB-KW"/>
</dbReference>
<dbReference type="InterPro" id="IPR005467">
    <property type="entry name" value="His_kinase_dom"/>
</dbReference>
<evidence type="ECO:0000256" key="8">
    <source>
        <dbReference type="SAM" id="Phobius"/>
    </source>
</evidence>
<keyword evidence="5 10" id="KW-0418">Kinase</keyword>
<feature type="domain" description="Histidine kinase" evidence="9">
    <location>
        <begin position="229"/>
        <end position="441"/>
    </location>
</feature>
<keyword evidence="8" id="KW-0472">Membrane</keyword>
<keyword evidence="4" id="KW-0547">Nucleotide-binding</keyword>
<dbReference type="Pfam" id="PF02518">
    <property type="entry name" value="HATPase_c"/>
    <property type="match status" value="1"/>
</dbReference>
<dbReference type="SUPFAM" id="SSF55874">
    <property type="entry name" value="ATPase domain of HSP90 chaperone/DNA topoisomerase II/histidine kinase"/>
    <property type="match status" value="1"/>
</dbReference>
<dbReference type="InterPro" id="IPR003594">
    <property type="entry name" value="HATPase_dom"/>
</dbReference>
<dbReference type="SUPFAM" id="SSF55785">
    <property type="entry name" value="PYP-like sensor domain (PAS domain)"/>
    <property type="match status" value="1"/>
</dbReference>
<keyword evidence="7" id="KW-0902">Two-component regulatory system</keyword>
<evidence type="ECO:0000259" key="9">
    <source>
        <dbReference type="PROSITE" id="PS50109"/>
    </source>
</evidence>
<reference evidence="10 11" key="1">
    <citation type="submission" date="2020-08" db="EMBL/GenBank/DDBJ databases">
        <title>Functional genomics of gut bacteria from endangered species of beetles.</title>
        <authorList>
            <person name="Carlos-Shanley C."/>
        </authorList>
    </citation>
    <scope>NUCLEOTIDE SEQUENCE [LARGE SCALE GENOMIC DNA]</scope>
    <source>
        <strain evidence="10 11">S00224</strain>
    </source>
</reference>
<dbReference type="PANTHER" id="PTHR43065">
    <property type="entry name" value="SENSOR HISTIDINE KINASE"/>
    <property type="match status" value="1"/>
</dbReference>
<dbReference type="Gene3D" id="3.30.565.10">
    <property type="entry name" value="Histidine kinase-like ATPase, C-terminal domain"/>
    <property type="match status" value="1"/>
</dbReference>
<dbReference type="Proteomes" id="UP000575241">
    <property type="component" value="Unassembled WGS sequence"/>
</dbReference>
<keyword evidence="11" id="KW-1185">Reference proteome</keyword>
<evidence type="ECO:0000256" key="6">
    <source>
        <dbReference type="ARBA" id="ARBA00022840"/>
    </source>
</evidence>
<accession>A0A7W7NTT0</accession>
<evidence type="ECO:0000313" key="11">
    <source>
        <dbReference type="Proteomes" id="UP000575241"/>
    </source>
</evidence>